<dbReference type="Gene3D" id="1.10.1740.10">
    <property type="match status" value="1"/>
</dbReference>
<dbReference type="SUPFAM" id="SSF51445">
    <property type="entry name" value="(Trans)glycosidases"/>
    <property type="match status" value="1"/>
</dbReference>
<gene>
    <name evidence="3" type="ORF">SAMN05216508_1266</name>
</gene>
<evidence type="ECO:0000313" key="3">
    <source>
        <dbReference type="EMBL" id="SFU65155.1"/>
    </source>
</evidence>
<dbReference type="RefSeq" id="WP_090471851.1">
    <property type="nucleotide sequence ID" value="NZ_FOWF01000029.1"/>
</dbReference>
<dbReference type="Gene3D" id="3.20.20.80">
    <property type="entry name" value="Glycosidases"/>
    <property type="match status" value="1"/>
</dbReference>
<evidence type="ECO:0000259" key="2">
    <source>
        <dbReference type="SMART" id="SM00642"/>
    </source>
</evidence>
<feature type="compositionally biased region" description="Low complexity" evidence="1">
    <location>
        <begin position="10"/>
        <end position="19"/>
    </location>
</feature>
<dbReference type="Proteomes" id="UP000198817">
    <property type="component" value="Unassembled WGS sequence"/>
</dbReference>
<dbReference type="InterPro" id="IPR045857">
    <property type="entry name" value="O16G_dom_2"/>
</dbReference>
<dbReference type="EMBL" id="FPBT01000026">
    <property type="protein sequence ID" value="SFU65155.1"/>
    <property type="molecule type" value="Genomic_DNA"/>
</dbReference>
<dbReference type="Pfam" id="PF00128">
    <property type="entry name" value="Alpha-amylase"/>
    <property type="match status" value="1"/>
</dbReference>
<dbReference type="GO" id="GO:0047669">
    <property type="term" value="F:amylosucrase activity"/>
    <property type="evidence" value="ECO:0007669"/>
    <property type="project" value="InterPro"/>
</dbReference>
<dbReference type="CDD" id="cd11324">
    <property type="entry name" value="AmyAc_Amylosucrase"/>
    <property type="match status" value="1"/>
</dbReference>
<organism evidence="3 4">
    <name type="scientific">Eubacterium pyruvativorans</name>
    <dbReference type="NCBI Taxonomy" id="155865"/>
    <lineage>
        <taxon>Bacteria</taxon>
        <taxon>Bacillati</taxon>
        <taxon>Bacillota</taxon>
        <taxon>Clostridia</taxon>
        <taxon>Eubacteriales</taxon>
        <taxon>Eubacteriaceae</taxon>
        <taxon>Eubacterium</taxon>
    </lineage>
</organism>
<dbReference type="GO" id="GO:0005975">
    <property type="term" value="P:carbohydrate metabolic process"/>
    <property type="evidence" value="ECO:0007669"/>
    <property type="project" value="InterPro"/>
</dbReference>
<dbReference type="SMART" id="SM00642">
    <property type="entry name" value="Aamy"/>
    <property type="match status" value="1"/>
</dbReference>
<protein>
    <submittedName>
        <fullName evidence="3">Amylosucrase</fullName>
    </submittedName>
</protein>
<dbReference type="STRING" id="155865.SAMN05216515_1295"/>
<keyword evidence="4" id="KW-1185">Reference proteome</keyword>
<sequence length="654" mass="76031">MKKATKKTAKLAAESVKSAESAKSEIRTGEAKPEETDPILAERVREDRAFEQRLAERNDEMKWLYMELYDDQHAYDYFVEMLRRTYENRSRTLREWDDFRTIVDDWYRGGELLGYMVYTEQFAGDLEGMKNHLEYLRELGVNYLHLMPLLESPEGKSDGGYAVSDFQKVQPSLGTMEDLGNLSDACHRKGICVCLDFVMNHTSDEHEWARRAKQGEKAFQDRYFFYDNWDIPHQYEQTVPEVFPQTAPGNFSWCPEAGKVVMTTFHPYQWDLNYHNPTVFNDMTEAMLNLCNHGVDIIRLDAVPYIWKELGTTCRNLPRVHTLVRLMRLAAEITAPGTLLLGEVVMEPSKVVPYFGSVEKPECHMLYNVTTMASTWHTVATRDVRLLRHQLDSVFSLPKEYVFLNYLRCHDDIGWGLDYDFLGQFGIQEVPHKQYLNNYLCGSWEGSDARGERYNDDPVHGDARLCGTTASLCGIEAAEFEDNSWKLDRGIRLDIMLHAFLLTQSGIPVIYSGDEVGQKNDYSYHEDPLKWEDSRFLHRGKMVWEDAEKRNDPETRPGRLFRAIRNMVEIRSKYEVFHSGADVWTLEPYNDHILGIGRYCRGEKLLALFNFSDYDEIAWINEEGNWTDLITGETKEAKAVGIPSKDFVWLWMKF</sequence>
<proteinExistence type="predicted"/>
<dbReference type="PANTHER" id="PTHR10357:SF213">
    <property type="entry name" value="ALPHA AMYLASE CATALYTIC REGION"/>
    <property type="match status" value="1"/>
</dbReference>
<evidence type="ECO:0000256" key="1">
    <source>
        <dbReference type="SAM" id="MobiDB-lite"/>
    </source>
</evidence>
<dbReference type="InterPro" id="IPR017853">
    <property type="entry name" value="GH"/>
</dbReference>
<dbReference type="Gene3D" id="3.90.400.10">
    <property type="entry name" value="Oligo-1,6-glucosidase, Domain 2"/>
    <property type="match status" value="1"/>
</dbReference>
<dbReference type="InterPro" id="IPR006047">
    <property type="entry name" value="GH13_cat_dom"/>
</dbReference>
<name>A0A1I7HWQ4_9FIRM</name>
<feature type="domain" description="Glycosyl hydrolase family 13 catalytic" evidence="2">
    <location>
        <begin position="116"/>
        <end position="571"/>
    </location>
</feature>
<dbReference type="InterPro" id="IPR044077">
    <property type="entry name" value="Amylosucrase"/>
</dbReference>
<accession>A0A1I7HWQ4</accession>
<dbReference type="AlphaFoldDB" id="A0A1I7HWQ4"/>
<dbReference type="OrthoDB" id="9805159at2"/>
<feature type="compositionally biased region" description="Basic and acidic residues" evidence="1">
    <location>
        <begin position="20"/>
        <end position="38"/>
    </location>
</feature>
<feature type="region of interest" description="Disordered" evidence="1">
    <location>
        <begin position="1"/>
        <end position="38"/>
    </location>
</feature>
<reference evidence="3 4" key="1">
    <citation type="submission" date="2016-10" db="EMBL/GenBank/DDBJ databases">
        <authorList>
            <person name="de Groot N.N."/>
        </authorList>
    </citation>
    <scope>NUCLEOTIDE SEQUENCE [LARGE SCALE GENOMIC DNA]</scope>
    <source>
        <strain evidence="3 4">KHGC13</strain>
    </source>
</reference>
<evidence type="ECO:0000313" key="4">
    <source>
        <dbReference type="Proteomes" id="UP000198817"/>
    </source>
</evidence>
<dbReference type="PANTHER" id="PTHR10357">
    <property type="entry name" value="ALPHA-AMYLASE FAMILY MEMBER"/>
    <property type="match status" value="1"/>
</dbReference>